<keyword evidence="2" id="KW-1185">Reference proteome</keyword>
<dbReference type="SUPFAM" id="SSF53335">
    <property type="entry name" value="S-adenosyl-L-methionine-dependent methyltransferases"/>
    <property type="match status" value="1"/>
</dbReference>
<dbReference type="PANTHER" id="PTHR11558">
    <property type="entry name" value="SPERMIDINE/SPERMINE SYNTHASE"/>
    <property type="match status" value="1"/>
</dbReference>
<evidence type="ECO:0000313" key="1">
    <source>
        <dbReference type="EMBL" id="CAJ0600279.1"/>
    </source>
</evidence>
<dbReference type="GO" id="GO:0005829">
    <property type="term" value="C:cytosol"/>
    <property type="evidence" value="ECO:0007669"/>
    <property type="project" value="TreeGrafter"/>
</dbReference>
<gene>
    <name evidence="1" type="ORF">CYNAS_LOCUS12262</name>
</gene>
<dbReference type="InterPro" id="IPR029063">
    <property type="entry name" value="SAM-dependent_MTases_sf"/>
</dbReference>
<protein>
    <submittedName>
        <fullName evidence="1">Uncharacterized protein</fullName>
    </submittedName>
</protein>
<dbReference type="Proteomes" id="UP001176961">
    <property type="component" value="Unassembled WGS sequence"/>
</dbReference>
<proteinExistence type="predicted"/>
<dbReference type="EMBL" id="CATQJL010000223">
    <property type="protein sequence ID" value="CAJ0600279.1"/>
    <property type="molecule type" value="Genomic_DNA"/>
</dbReference>
<organism evidence="1 2">
    <name type="scientific">Cylicocyclus nassatus</name>
    <name type="common">Nematode worm</name>
    <dbReference type="NCBI Taxonomy" id="53992"/>
    <lineage>
        <taxon>Eukaryota</taxon>
        <taxon>Metazoa</taxon>
        <taxon>Ecdysozoa</taxon>
        <taxon>Nematoda</taxon>
        <taxon>Chromadorea</taxon>
        <taxon>Rhabditida</taxon>
        <taxon>Rhabditina</taxon>
        <taxon>Rhabditomorpha</taxon>
        <taxon>Strongyloidea</taxon>
        <taxon>Strongylidae</taxon>
        <taxon>Cylicocyclus</taxon>
    </lineage>
</organism>
<dbReference type="PANTHER" id="PTHR11558:SF11">
    <property type="entry name" value="SPERMIDINE SYNTHASE"/>
    <property type="match status" value="1"/>
</dbReference>
<dbReference type="InterPro" id="IPR001045">
    <property type="entry name" value="Spermi_synthase"/>
</dbReference>
<reference evidence="1" key="1">
    <citation type="submission" date="2023-07" db="EMBL/GenBank/DDBJ databases">
        <authorList>
            <consortium name="CYATHOMIX"/>
        </authorList>
    </citation>
    <scope>NUCLEOTIDE SEQUENCE</scope>
    <source>
        <strain evidence="1">N/A</strain>
    </source>
</reference>
<dbReference type="GO" id="GO:0008295">
    <property type="term" value="P:spermidine biosynthetic process"/>
    <property type="evidence" value="ECO:0007669"/>
    <property type="project" value="TreeGrafter"/>
</dbReference>
<name>A0AA36GXS1_CYLNA</name>
<dbReference type="Gene3D" id="3.40.50.150">
    <property type="entry name" value="Vaccinia Virus protein VP39"/>
    <property type="match status" value="1"/>
</dbReference>
<sequence>MLFNWLFIIHSILRVSTEAYPYLSRNENNGTMDQDLLIKLFKEKYGSKRVLEHSIRIMDGRYVYISDEVGKNANQSVIFRKIGVGYRRLTTAILKPPKKLSEDNIDTSKWQVDKEALTFDSYATTMIEEMFISGAVEISKQASAKLLLIGLGGGYISTYLHHNFPQMDITSIELDPQMVEIAKRWFNLEQGEKHHVFITDGVKFAKRAATNGTTYDVILLDASADVPKSLFIAPVEVFVTTDVAKNFGKLLNEKGALIINILCAHNSYDRCVKELHRIYGTAFKFCTFKKLHNSSNLVMTCTQKPAPSGLATLYENFANYAKYNARVSEKWSE</sequence>
<dbReference type="Pfam" id="PF01564">
    <property type="entry name" value="Spermine_synth"/>
    <property type="match status" value="1"/>
</dbReference>
<accession>A0AA36GXS1</accession>
<dbReference type="AlphaFoldDB" id="A0AA36GXS1"/>
<comment type="caution">
    <text evidence="1">The sequence shown here is derived from an EMBL/GenBank/DDBJ whole genome shotgun (WGS) entry which is preliminary data.</text>
</comment>
<evidence type="ECO:0000313" key="2">
    <source>
        <dbReference type="Proteomes" id="UP001176961"/>
    </source>
</evidence>
<dbReference type="GO" id="GO:0004766">
    <property type="term" value="F:spermidine synthase activity"/>
    <property type="evidence" value="ECO:0007669"/>
    <property type="project" value="TreeGrafter"/>
</dbReference>